<evidence type="ECO:0000313" key="2">
    <source>
        <dbReference type="EMBL" id="QDS87663.1"/>
    </source>
</evidence>
<accession>A0A517LYH3</accession>
<evidence type="ECO:0000256" key="1">
    <source>
        <dbReference type="SAM" id="MobiDB-lite"/>
    </source>
</evidence>
<feature type="region of interest" description="Disordered" evidence="1">
    <location>
        <begin position="85"/>
        <end position="116"/>
    </location>
</feature>
<protein>
    <submittedName>
        <fullName evidence="2">Uncharacterized protein</fullName>
    </submittedName>
</protein>
<gene>
    <name evidence="2" type="ORF">EC9_18420</name>
</gene>
<dbReference type="KEGG" id="ruv:EC9_18420"/>
<dbReference type="Proteomes" id="UP000319557">
    <property type="component" value="Chromosome"/>
</dbReference>
<evidence type="ECO:0000313" key="3">
    <source>
        <dbReference type="Proteomes" id="UP000319557"/>
    </source>
</evidence>
<dbReference type="EMBL" id="CP036261">
    <property type="protein sequence ID" value="QDS87663.1"/>
    <property type="molecule type" value="Genomic_DNA"/>
</dbReference>
<reference evidence="2 3" key="1">
    <citation type="submission" date="2019-02" db="EMBL/GenBank/DDBJ databases">
        <title>Deep-cultivation of Planctomycetes and their phenomic and genomic characterization uncovers novel biology.</title>
        <authorList>
            <person name="Wiegand S."/>
            <person name="Jogler M."/>
            <person name="Boedeker C."/>
            <person name="Pinto D."/>
            <person name="Vollmers J."/>
            <person name="Rivas-Marin E."/>
            <person name="Kohn T."/>
            <person name="Peeters S.H."/>
            <person name="Heuer A."/>
            <person name="Rast P."/>
            <person name="Oberbeckmann S."/>
            <person name="Bunk B."/>
            <person name="Jeske O."/>
            <person name="Meyerdierks A."/>
            <person name="Storesund J.E."/>
            <person name="Kallscheuer N."/>
            <person name="Luecker S."/>
            <person name="Lage O.M."/>
            <person name="Pohl T."/>
            <person name="Merkel B.J."/>
            <person name="Hornburger P."/>
            <person name="Mueller R.-W."/>
            <person name="Bruemmer F."/>
            <person name="Labrenz M."/>
            <person name="Spormann A.M."/>
            <person name="Op den Camp H."/>
            <person name="Overmann J."/>
            <person name="Amann R."/>
            <person name="Jetten M.S.M."/>
            <person name="Mascher T."/>
            <person name="Medema M.H."/>
            <person name="Devos D.P."/>
            <person name="Kaster A.-K."/>
            <person name="Ovreas L."/>
            <person name="Rohde M."/>
            <person name="Galperin M.Y."/>
            <person name="Jogler C."/>
        </authorList>
    </citation>
    <scope>NUCLEOTIDE SEQUENCE [LARGE SCALE GENOMIC DNA]</scope>
    <source>
        <strain evidence="2 3">EC9</strain>
    </source>
</reference>
<feature type="compositionally biased region" description="Basic residues" evidence="1">
    <location>
        <begin position="87"/>
        <end position="116"/>
    </location>
</feature>
<dbReference type="AlphaFoldDB" id="A0A517LYH3"/>
<proteinExistence type="predicted"/>
<name>A0A517LYH3_9BACT</name>
<keyword evidence="3" id="KW-1185">Reference proteome</keyword>
<organism evidence="2 3">
    <name type="scientific">Rosistilla ulvae</name>
    <dbReference type="NCBI Taxonomy" id="1930277"/>
    <lineage>
        <taxon>Bacteria</taxon>
        <taxon>Pseudomonadati</taxon>
        <taxon>Planctomycetota</taxon>
        <taxon>Planctomycetia</taxon>
        <taxon>Pirellulales</taxon>
        <taxon>Pirellulaceae</taxon>
        <taxon>Rosistilla</taxon>
    </lineage>
</organism>
<sequence>MCPTAALATHQWLTNSNPYDNKQLQIDRGSGRLPCYQIIREKNKVTITRVGSNEAYADGWSKAFSSGKATKKAATKKATKKVTTARATKKAATKKTATKKVAVKAAAKKTTKKKKR</sequence>